<keyword evidence="2" id="KW-1185">Reference proteome</keyword>
<dbReference type="WBParaSite" id="PSAMB.scaffold1110size35786.g11157.t1">
    <property type="protein sequence ID" value="PSAMB.scaffold1110size35786.g11157.t1"/>
    <property type="gene ID" value="PSAMB.scaffold1110size35786.g11157"/>
</dbReference>
<name>A0A914UM85_9BILA</name>
<evidence type="ECO:0000256" key="1">
    <source>
        <dbReference type="SAM" id="MobiDB-lite"/>
    </source>
</evidence>
<protein>
    <submittedName>
        <fullName evidence="3">Tc1-like transposase DDE domain-containing protein</fullName>
    </submittedName>
</protein>
<feature type="region of interest" description="Disordered" evidence="1">
    <location>
        <begin position="141"/>
        <end position="161"/>
    </location>
</feature>
<accession>A0A914UM85</accession>
<dbReference type="Gene3D" id="3.30.420.10">
    <property type="entry name" value="Ribonuclease H-like superfamily/Ribonuclease H"/>
    <property type="match status" value="1"/>
</dbReference>
<reference evidence="3" key="1">
    <citation type="submission" date="2022-11" db="UniProtKB">
        <authorList>
            <consortium name="WormBaseParasite"/>
        </authorList>
    </citation>
    <scope>IDENTIFICATION</scope>
</reference>
<sequence length="246" mass="28224">MLYDEIIRPLCHEHKKYAVDELDRQHNVIILSLPPYHCKLNPIELLWAKVKGDLRKRNRIENKLSEVVNIFRDVFLEITVNSCSSIYSRTDVGETDDENVMPNPTEHGRKSRYNLRSLSSRRSSPNDDVTQELMKLPKKVRQFKSQATLSEGSEDESTRLRRRSVNAVACKGSNVTRSSSPPALTRRCMASASSSVVSSSRMSQQANKTKRRTTFRGVESEVEDKTRDGNNRKSPRRSSRRLTMIK</sequence>
<dbReference type="AlphaFoldDB" id="A0A914UM85"/>
<dbReference type="GO" id="GO:0003676">
    <property type="term" value="F:nucleic acid binding"/>
    <property type="evidence" value="ECO:0007669"/>
    <property type="project" value="InterPro"/>
</dbReference>
<evidence type="ECO:0000313" key="2">
    <source>
        <dbReference type="Proteomes" id="UP000887566"/>
    </source>
</evidence>
<feature type="region of interest" description="Disordered" evidence="1">
    <location>
        <begin position="192"/>
        <end position="246"/>
    </location>
</feature>
<evidence type="ECO:0000313" key="3">
    <source>
        <dbReference type="WBParaSite" id="PSAMB.scaffold1110size35786.g11157.t1"/>
    </source>
</evidence>
<dbReference type="Proteomes" id="UP000887566">
    <property type="component" value="Unplaced"/>
</dbReference>
<organism evidence="2 3">
    <name type="scientific">Plectus sambesii</name>
    <dbReference type="NCBI Taxonomy" id="2011161"/>
    <lineage>
        <taxon>Eukaryota</taxon>
        <taxon>Metazoa</taxon>
        <taxon>Ecdysozoa</taxon>
        <taxon>Nematoda</taxon>
        <taxon>Chromadorea</taxon>
        <taxon>Plectida</taxon>
        <taxon>Plectina</taxon>
        <taxon>Plectoidea</taxon>
        <taxon>Plectidae</taxon>
        <taxon>Plectus</taxon>
    </lineage>
</organism>
<dbReference type="InterPro" id="IPR036397">
    <property type="entry name" value="RNaseH_sf"/>
</dbReference>
<proteinExistence type="predicted"/>